<sequence>MPNSFLFLSSQYQKYLISFCFPFFTFIFLTSTPKSANFPFGFSTKTSTLVWPLEFGLRFEIDPFSMDRDILYG</sequence>
<dbReference type="EMBL" id="JAUHHV010000009">
    <property type="protein sequence ID" value="KAK1413396.1"/>
    <property type="molecule type" value="Genomic_DNA"/>
</dbReference>
<dbReference type="Proteomes" id="UP001229421">
    <property type="component" value="Unassembled WGS sequence"/>
</dbReference>
<name>A0AAD8K322_TARER</name>
<proteinExistence type="predicted"/>
<keyword evidence="1" id="KW-0472">Membrane</keyword>
<organism evidence="2 3">
    <name type="scientific">Tagetes erecta</name>
    <name type="common">African marigold</name>
    <dbReference type="NCBI Taxonomy" id="13708"/>
    <lineage>
        <taxon>Eukaryota</taxon>
        <taxon>Viridiplantae</taxon>
        <taxon>Streptophyta</taxon>
        <taxon>Embryophyta</taxon>
        <taxon>Tracheophyta</taxon>
        <taxon>Spermatophyta</taxon>
        <taxon>Magnoliopsida</taxon>
        <taxon>eudicotyledons</taxon>
        <taxon>Gunneridae</taxon>
        <taxon>Pentapetalae</taxon>
        <taxon>asterids</taxon>
        <taxon>campanulids</taxon>
        <taxon>Asterales</taxon>
        <taxon>Asteraceae</taxon>
        <taxon>Asteroideae</taxon>
        <taxon>Heliantheae alliance</taxon>
        <taxon>Tageteae</taxon>
        <taxon>Tagetes</taxon>
    </lineage>
</organism>
<protein>
    <submittedName>
        <fullName evidence="2">Uncharacterized protein</fullName>
    </submittedName>
</protein>
<dbReference type="AlphaFoldDB" id="A0AAD8K322"/>
<evidence type="ECO:0000256" key="1">
    <source>
        <dbReference type="SAM" id="Phobius"/>
    </source>
</evidence>
<comment type="caution">
    <text evidence="2">The sequence shown here is derived from an EMBL/GenBank/DDBJ whole genome shotgun (WGS) entry which is preliminary data.</text>
</comment>
<evidence type="ECO:0000313" key="2">
    <source>
        <dbReference type="EMBL" id="KAK1413396.1"/>
    </source>
</evidence>
<keyword evidence="3" id="KW-1185">Reference proteome</keyword>
<gene>
    <name evidence="2" type="ORF">QVD17_35169</name>
</gene>
<keyword evidence="1" id="KW-1133">Transmembrane helix</keyword>
<evidence type="ECO:0000313" key="3">
    <source>
        <dbReference type="Proteomes" id="UP001229421"/>
    </source>
</evidence>
<reference evidence="2" key="1">
    <citation type="journal article" date="2023" name="bioRxiv">
        <title>Improved chromosome-level genome assembly for marigold (Tagetes erecta).</title>
        <authorList>
            <person name="Jiang F."/>
            <person name="Yuan L."/>
            <person name="Wang S."/>
            <person name="Wang H."/>
            <person name="Xu D."/>
            <person name="Wang A."/>
            <person name="Fan W."/>
        </authorList>
    </citation>
    <scope>NUCLEOTIDE SEQUENCE</scope>
    <source>
        <strain evidence="2">WSJ</strain>
        <tissue evidence="2">Leaf</tissue>
    </source>
</reference>
<keyword evidence="1" id="KW-0812">Transmembrane</keyword>
<accession>A0AAD8K322</accession>
<feature type="transmembrane region" description="Helical" evidence="1">
    <location>
        <begin position="12"/>
        <end position="30"/>
    </location>
</feature>